<dbReference type="InterPro" id="IPR037523">
    <property type="entry name" value="VOC_core"/>
</dbReference>
<dbReference type="Proteomes" id="UP000462152">
    <property type="component" value="Unassembled WGS sequence"/>
</dbReference>
<dbReference type="Gene3D" id="3.20.20.150">
    <property type="entry name" value="Divalent-metal-dependent TIM barrel enzymes"/>
    <property type="match status" value="1"/>
</dbReference>
<dbReference type="EMBL" id="WOGT01000007">
    <property type="protein sequence ID" value="MUN55600.1"/>
    <property type="molecule type" value="Genomic_DNA"/>
</dbReference>
<dbReference type="GO" id="GO:0046565">
    <property type="term" value="F:3-dehydroshikimate dehydratase activity"/>
    <property type="evidence" value="ECO:0007669"/>
    <property type="project" value="UniProtKB-UniRule"/>
</dbReference>
<dbReference type="InterPro" id="IPR004360">
    <property type="entry name" value="Glyas_Fos-R_dOase_dom"/>
</dbReference>
<dbReference type="UniPathway" id="UPA00088"/>
<dbReference type="InterPro" id="IPR013022">
    <property type="entry name" value="Xyl_isomerase-like_TIM-brl"/>
</dbReference>
<keyword evidence="2" id="KW-0479">Metal-binding</keyword>
<gene>
    <name evidence="4" type="ORF">GMA10_10315</name>
</gene>
<dbReference type="EC" id="4.2.1.118" evidence="2"/>
<accession>A0A7K1LKF0</accession>
<dbReference type="Gene3D" id="3.10.180.10">
    <property type="entry name" value="2,3-Dihydroxybiphenyl 1,2-Dioxygenase, domain 1"/>
    <property type="match status" value="2"/>
</dbReference>
<dbReference type="Pfam" id="PF14696">
    <property type="entry name" value="Glyoxalase_5"/>
    <property type="match status" value="1"/>
</dbReference>
<reference evidence="4 5" key="1">
    <citation type="submission" date="2019-12" db="EMBL/GenBank/DDBJ databases">
        <authorList>
            <person name="Li J."/>
            <person name="Shi Y."/>
            <person name="Xu G."/>
            <person name="Xiao D."/>
            <person name="Ran X."/>
        </authorList>
    </citation>
    <scope>NUCLEOTIDE SEQUENCE [LARGE SCALE GENOMIC DNA]</scope>
    <source>
        <strain evidence="4 5">JCM 15915</strain>
    </source>
</reference>
<feature type="binding site" evidence="2">
    <location>
        <position position="455"/>
    </location>
    <ligand>
        <name>Mg(2+)</name>
        <dbReference type="ChEBI" id="CHEBI:18420"/>
    </ligand>
</feature>
<dbReference type="InterPro" id="IPR043700">
    <property type="entry name" value="DSD"/>
</dbReference>
<keyword evidence="2" id="KW-0456">Lyase</keyword>
<feature type="binding site" evidence="2">
    <location>
        <position position="165"/>
    </location>
    <ligand>
        <name>a divalent metal cation</name>
        <dbReference type="ChEBI" id="CHEBI:60240"/>
        <note>catalytic</note>
    </ligand>
</feature>
<feature type="binding site" evidence="2">
    <location>
        <position position="599"/>
    </location>
    <ligand>
        <name>Mg(2+)</name>
        <dbReference type="ChEBI" id="CHEBI:18420"/>
    </ligand>
</feature>
<dbReference type="OrthoDB" id="9780241at2"/>
<dbReference type="SUPFAM" id="SSF54593">
    <property type="entry name" value="Glyoxalase/Bleomycin resistance protein/Dihydroxybiphenyl dioxygenase"/>
    <property type="match status" value="1"/>
</dbReference>
<comment type="catalytic activity">
    <reaction evidence="2">
        <text>3-dehydroshikimate = 3,4-dihydroxybenzoate + H2O</text>
        <dbReference type="Rhea" id="RHEA:24848"/>
        <dbReference type="ChEBI" id="CHEBI:15377"/>
        <dbReference type="ChEBI" id="CHEBI:16630"/>
        <dbReference type="ChEBI" id="CHEBI:36241"/>
        <dbReference type="EC" id="4.2.1.118"/>
    </reaction>
</comment>
<sequence length="630" mass="70066">MRTSIATVCLSGSLRQKMRAAAAAGFDGIEVFEQDLVVAPETPEHIRDYAAELGLTLDLYQPFRDAEGTEEQLFQDTLRRVEEKFRLMNRLGMDLMLIPSNAGTATVDDDAVVASQLARMADLAADYGIRLAYEALAWGRFVNDFEHSWRLVEAADRENLGVCLDTFHILSRQWSTETVPDIPGDKVFFVQLADAPLMSLDVLSWSRHFRVFPGEGGFDLVDFMIKLLAGGYSGPLSLEIFNDSFRQTRVHRTAVDALRSLIWLQDRTARTLEASTGTTTNVSRATARIGELTRLPGAVVPQGITWAEVRGQETEQVEMLLSHLGFNHRGRHTSKPVQLWEHGDARVVINEEPRAQDAPSMASLGFEVQHDAAAAAHASALMVPEVPRVTREGEQPFPAYLAPDGTEIFFCPPQSAGGDRWLTEFSWPDHLDVAARRRPDPETDHDLPLITGIDHVNLAQPKHHYPESVLFYRAALGLTVQPSQDVPGPTGLVSSQVVRNESGSVRLPLNVAPDLGSEPEVEHIAFACTDVVRLARRAQASGLRFLPIPHNYYEDLRARFDLPDAKIEELSSLNLLYDRDDRGEFLHFYTQTVGSLFFEVVQRLDGYGGYGAPNAPVRMASQYTHSLLSR</sequence>
<comment type="cofactor">
    <cofactor evidence="2">
        <name>a divalent metal cation</name>
        <dbReference type="ChEBI" id="CHEBI:60240"/>
    </cofactor>
</comment>
<dbReference type="HAMAP" id="MF_02238">
    <property type="entry name" value="DSD"/>
    <property type="match status" value="1"/>
</dbReference>
<dbReference type="InterPro" id="IPR036237">
    <property type="entry name" value="Xyl_isomerase-like_sf"/>
</dbReference>
<feature type="domain" description="VOC" evidence="3">
    <location>
        <begin position="452"/>
        <end position="591"/>
    </location>
</feature>
<dbReference type="InterPro" id="IPR029068">
    <property type="entry name" value="Glyas_Bleomycin-R_OHBP_Dase"/>
</dbReference>
<feature type="binding site" evidence="2">
    <location>
        <position position="134"/>
    </location>
    <ligand>
        <name>a divalent metal cation</name>
        <dbReference type="ChEBI" id="CHEBI:60240"/>
        <note>catalytic</note>
    </ligand>
</feature>
<feature type="binding site" evidence="2">
    <location>
        <position position="191"/>
    </location>
    <ligand>
        <name>a divalent metal cation</name>
        <dbReference type="ChEBI" id="CHEBI:60240"/>
        <note>catalytic</note>
    </ligand>
</feature>
<evidence type="ECO:0000313" key="4">
    <source>
        <dbReference type="EMBL" id="MUN55600.1"/>
    </source>
</evidence>
<dbReference type="GO" id="GO:0046872">
    <property type="term" value="F:metal ion binding"/>
    <property type="evidence" value="ECO:0007669"/>
    <property type="project" value="UniProtKB-UniRule"/>
</dbReference>
<dbReference type="PROSITE" id="PS51819">
    <property type="entry name" value="VOC"/>
    <property type="match status" value="1"/>
</dbReference>
<dbReference type="SUPFAM" id="SSF51658">
    <property type="entry name" value="Xylose isomerase-like"/>
    <property type="match status" value="1"/>
</dbReference>
<dbReference type="AlphaFoldDB" id="A0A7K1LKF0"/>
<keyword evidence="5" id="KW-1185">Reference proteome</keyword>
<dbReference type="PANTHER" id="PTHR12110">
    <property type="entry name" value="HYDROXYPYRUVATE ISOMERASE"/>
    <property type="match status" value="1"/>
</dbReference>
<dbReference type="Pfam" id="PF01261">
    <property type="entry name" value="AP_endonuc_2"/>
    <property type="match status" value="1"/>
</dbReference>
<dbReference type="RefSeq" id="WP_129316469.1">
    <property type="nucleotide sequence ID" value="NZ_JBITVH010000001.1"/>
</dbReference>
<organism evidence="4 5">
    <name type="scientific">Rothia koreensis</name>
    <dbReference type="NCBI Taxonomy" id="592378"/>
    <lineage>
        <taxon>Bacteria</taxon>
        <taxon>Bacillati</taxon>
        <taxon>Actinomycetota</taxon>
        <taxon>Actinomycetes</taxon>
        <taxon>Micrococcales</taxon>
        <taxon>Micrococcaceae</taxon>
        <taxon>Rothia</taxon>
    </lineage>
</organism>
<dbReference type="InterPro" id="IPR050312">
    <property type="entry name" value="IolE/XylAMocC-like"/>
</dbReference>
<dbReference type="Pfam" id="PF00903">
    <property type="entry name" value="Glyoxalase"/>
    <property type="match status" value="1"/>
</dbReference>
<evidence type="ECO:0000256" key="1">
    <source>
        <dbReference type="ARBA" id="ARBA00023277"/>
    </source>
</evidence>
<evidence type="ECO:0000313" key="5">
    <source>
        <dbReference type="Proteomes" id="UP000462152"/>
    </source>
</evidence>
<protein>
    <recommendedName>
        <fullName evidence="2">3-dehydroshikimate dehydratase</fullName>
        <shortName evidence="2">DSD</shortName>
        <ecNumber evidence="2">4.2.1.118</ecNumber>
    </recommendedName>
</protein>
<comment type="similarity">
    <text evidence="2">Belongs to the bacterial two-domain DSD family.</text>
</comment>
<feature type="binding site" evidence="2">
    <location>
        <position position="523"/>
    </location>
    <ligand>
        <name>Mg(2+)</name>
        <dbReference type="ChEBI" id="CHEBI:18420"/>
    </ligand>
</feature>
<dbReference type="GO" id="GO:0046279">
    <property type="term" value="P:3,4-dihydroxybenzoate biosynthetic process"/>
    <property type="evidence" value="ECO:0007669"/>
    <property type="project" value="UniProtKB-UniRule"/>
</dbReference>
<comment type="function">
    <text evidence="2">Catalyzes the conversion of 3-dehydroshikimate to protocatechuate (3,4-dihydroxybenzoate), a common intermediate of quinate and shikimate degradation pathways.</text>
</comment>
<keyword evidence="1" id="KW-0119">Carbohydrate metabolism</keyword>
<dbReference type="PANTHER" id="PTHR12110:SF21">
    <property type="entry name" value="XYLOSE ISOMERASE-LIKE TIM BARREL DOMAIN-CONTAINING PROTEIN"/>
    <property type="match status" value="1"/>
</dbReference>
<feature type="binding site" evidence="2">
    <location>
        <position position="239"/>
    </location>
    <ligand>
        <name>a divalent metal cation</name>
        <dbReference type="ChEBI" id="CHEBI:60240"/>
        <note>catalytic</note>
    </ligand>
</feature>
<comment type="pathway">
    <text evidence="2">Aromatic compound metabolism; 3,4-dihydroxybenzoate biosynthesis.</text>
</comment>
<comment type="caution">
    <text evidence="4">The sequence shown here is derived from an EMBL/GenBank/DDBJ whole genome shotgun (WGS) entry which is preliminary data.</text>
</comment>
<proteinExistence type="inferred from homology"/>
<evidence type="ECO:0000259" key="3">
    <source>
        <dbReference type="PROSITE" id="PS51819"/>
    </source>
</evidence>
<evidence type="ECO:0000256" key="2">
    <source>
        <dbReference type="HAMAP-Rule" id="MF_02238"/>
    </source>
</evidence>
<name>A0A7K1LKF0_9MICC</name>